<dbReference type="Proteomes" id="UP001169242">
    <property type="component" value="Unassembled WGS sequence"/>
</dbReference>
<comment type="caution">
    <text evidence="1">The sequence shown here is derived from an EMBL/GenBank/DDBJ whole genome shotgun (WGS) entry which is preliminary data.</text>
</comment>
<name>A0AA42J254_9FIRM</name>
<dbReference type="RefSeq" id="WP_271012794.1">
    <property type="nucleotide sequence ID" value="NZ_JAQIFT010000057.1"/>
</dbReference>
<organism evidence="1 2">
    <name type="scientific">Holtiella tumoricola</name>
    <dbReference type="NCBI Taxonomy" id="3018743"/>
    <lineage>
        <taxon>Bacteria</taxon>
        <taxon>Bacillati</taxon>
        <taxon>Bacillota</taxon>
        <taxon>Clostridia</taxon>
        <taxon>Lachnospirales</taxon>
        <taxon>Cellulosilyticaceae</taxon>
        <taxon>Holtiella</taxon>
    </lineage>
</organism>
<dbReference type="EMBL" id="JAQIFT010000057">
    <property type="protein sequence ID" value="MDA3732813.1"/>
    <property type="molecule type" value="Genomic_DNA"/>
</dbReference>
<gene>
    <name evidence="1" type="ORF">PBV87_15155</name>
</gene>
<dbReference type="AlphaFoldDB" id="A0AA42J254"/>
<sequence length="110" mass="12629">MFNYAQINEQGYCIGISSLTNEVVQENMILIEQYDNLYIGRKYDRESKQWTDEHLSILDQQAELTLQDIKKDTSPIKATTSLTANDALTIMEYQATLDEKLSKIIVHLGL</sequence>
<proteinExistence type="predicted"/>
<evidence type="ECO:0000313" key="1">
    <source>
        <dbReference type="EMBL" id="MDA3732813.1"/>
    </source>
</evidence>
<reference evidence="1" key="1">
    <citation type="journal article" date="2023" name="Int. J. Syst. Evol. Microbiol.">
        <title>&lt;i&gt;Holtiella tumoricola&lt;/i&gt; gen. nov. sp. nov., isolated from a human clinical sample.</title>
        <authorList>
            <person name="Allen-Vercoe E."/>
            <person name="Daigneault M.C."/>
            <person name="Vancuren S.J."/>
            <person name="Cochrane K."/>
            <person name="O'Neal L.L."/>
            <person name="Sankaranarayanan K."/>
            <person name="Lawson P.A."/>
        </authorList>
    </citation>
    <scope>NUCLEOTIDE SEQUENCE</scope>
    <source>
        <strain evidence="1">CC70A</strain>
    </source>
</reference>
<protein>
    <submittedName>
        <fullName evidence="1">Uncharacterized protein</fullName>
    </submittedName>
</protein>
<accession>A0AA42J254</accession>
<evidence type="ECO:0000313" key="2">
    <source>
        <dbReference type="Proteomes" id="UP001169242"/>
    </source>
</evidence>
<keyword evidence="2" id="KW-1185">Reference proteome</keyword>